<feature type="transmembrane region" description="Helical" evidence="1">
    <location>
        <begin position="665"/>
        <end position="684"/>
    </location>
</feature>
<dbReference type="Pfam" id="PF08487">
    <property type="entry name" value="VIT"/>
    <property type="match status" value="1"/>
</dbReference>
<comment type="caution">
    <text evidence="4">The sequence shown here is derived from an EMBL/GenBank/DDBJ whole genome shotgun (WGS) entry which is preliminary data.</text>
</comment>
<accession>A0A1E2UIK3</accession>
<feature type="domain" description="VWFA" evidence="2">
    <location>
        <begin position="334"/>
        <end position="504"/>
    </location>
</feature>
<dbReference type="InterPro" id="IPR002035">
    <property type="entry name" value="VWF_A"/>
</dbReference>
<evidence type="ECO:0000313" key="5">
    <source>
        <dbReference type="Proteomes" id="UP000094849"/>
    </source>
</evidence>
<dbReference type="InterPro" id="IPR036465">
    <property type="entry name" value="vWFA_dom_sf"/>
</dbReference>
<organism evidence="4 5">
    <name type="scientific">Candidatus Thiodiazotropha endoloripes</name>
    <dbReference type="NCBI Taxonomy" id="1818881"/>
    <lineage>
        <taxon>Bacteria</taxon>
        <taxon>Pseudomonadati</taxon>
        <taxon>Pseudomonadota</taxon>
        <taxon>Gammaproteobacteria</taxon>
        <taxon>Chromatiales</taxon>
        <taxon>Sedimenticolaceae</taxon>
        <taxon>Candidatus Thiodiazotropha</taxon>
    </lineage>
</organism>
<dbReference type="PANTHER" id="PTHR45737:SF6">
    <property type="entry name" value="VON WILLEBRAND FACTOR A DOMAIN-CONTAINING PROTEIN 5A"/>
    <property type="match status" value="1"/>
</dbReference>
<keyword evidence="1" id="KW-1133">Transmembrane helix</keyword>
<dbReference type="SMART" id="SM00327">
    <property type="entry name" value="VWA"/>
    <property type="match status" value="1"/>
</dbReference>
<reference evidence="4 5" key="1">
    <citation type="submission" date="2016-03" db="EMBL/GenBank/DDBJ databases">
        <title>Chemosynthetic sulphur-oxidizing symbionts of marine invertebrate animals are capable of nitrogen fixation.</title>
        <authorList>
            <person name="Petersen J.M."/>
            <person name="Kemper A."/>
            <person name="Gruber-Vodicka H."/>
            <person name="Cardini U."/>
            <person name="Geest Mvander."/>
            <person name="Kleiner M."/>
            <person name="Bulgheresi S."/>
            <person name="Fussmann M."/>
            <person name="Herbold C."/>
            <person name="Seah B.K.B."/>
            <person name="Antony C.Paul."/>
            <person name="Liu D."/>
            <person name="Belitz A."/>
            <person name="Weber M."/>
        </authorList>
    </citation>
    <scope>NUCLEOTIDE SEQUENCE [LARGE SCALE GENOMIC DNA]</scope>
    <source>
        <strain evidence="4">G_D</strain>
    </source>
</reference>
<gene>
    <name evidence="4" type="ORF">A3196_18110</name>
</gene>
<dbReference type="Proteomes" id="UP000094849">
    <property type="component" value="Unassembled WGS sequence"/>
</dbReference>
<dbReference type="STRING" id="1818881.A3196_18110"/>
<dbReference type="SMART" id="SM00609">
    <property type="entry name" value="VIT"/>
    <property type="match status" value="1"/>
</dbReference>
<dbReference type="RefSeq" id="WP_069025023.1">
    <property type="nucleotide sequence ID" value="NZ_LVJZ01000004.1"/>
</dbReference>
<protein>
    <submittedName>
        <fullName evidence="4">Marine proteobacterial sortase target protein</fullName>
    </submittedName>
</protein>
<dbReference type="SUPFAM" id="SSF53300">
    <property type="entry name" value="vWA-like"/>
    <property type="match status" value="1"/>
</dbReference>
<proteinExistence type="predicted"/>
<dbReference type="AlphaFoldDB" id="A0A1E2UIK3"/>
<dbReference type="PROSITE" id="PS51468">
    <property type="entry name" value="VIT"/>
    <property type="match status" value="1"/>
</dbReference>
<dbReference type="NCBIfam" id="TIGR03788">
    <property type="entry name" value="marine_srt_targ"/>
    <property type="match status" value="1"/>
</dbReference>
<evidence type="ECO:0000259" key="2">
    <source>
        <dbReference type="PROSITE" id="PS50234"/>
    </source>
</evidence>
<feature type="transmembrane region" description="Helical" evidence="1">
    <location>
        <begin position="21"/>
        <end position="50"/>
    </location>
</feature>
<keyword evidence="1" id="KW-0812">Transmembrane</keyword>
<keyword evidence="5" id="KW-1185">Reference proteome</keyword>
<evidence type="ECO:0000256" key="1">
    <source>
        <dbReference type="SAM" id="Phobius"/>
    </source>
</evidence>
<dbReference type="InterPro" id="IPR013694">
    <property type="entry name" value="VIT"/>
</dbReference>
<name>A0A1E2UIK3_9GAMM</name>
<sequence>MGVSTETDLKTPLKVQFSRAFIVDMLFTLLAAVMTGLSAGVLLILLVFGWSSAQADPAGETAAGLQLISLDGRQIEMAPLLNTRVEIDVAGMLAWVKVEQVFTNPSQLWMEGNYQFPLAEGSAVERMRMQIGKRRIEGVIEEKAAAKRIFRQAREAGKKASLLSQQRPNIFTLSATNIAPGEQVRVTIEFQQTVDYSGEEFELRFPMVVAPRYIPKQLSLDEAASISPPVIAEGAGLINPLAMEVRIDAGMPLSQVVSRYHRMVEERKEPGVVHLRLADGEVQADRDIVINWRPEIGAEPQLALFREQWQGQDYALLMLMPPASATAAEVLSRELVFIIDRSGSMSGPSMAQAKAALRLAVSRLQPDDRFNLIAFNNRSQSLFSNPQSATATNQQRALGFIDRLRADGGTEMRPALELALNQQAQVERLRQIVFLTDGSVGNEQQLFTLIQEKLGDSRLFTVGIGSAPNSHFMQRAADFGRGSFSYIGDLSEVSSAMQVLFTKLEHPSMRDIRLDWQGRGELDVEPGRLPDLYLGEPLLLALKGSDLDGELQVVGERDGAAWSRLVDLGRGETQRAGVHALWARERIRSIMASTGTTTPQQRRQAVLKIALEHQLISPFTSLVAVEKTPVRPQNESLHGGDLPVSLPAGWSVQAVFGQLPGTATWAPLNLLLGIGLLGLAWITLRFAPRVTGRWV</sequence>
<dbReference type="PANTHER" id="PTHR45737">
    <property type="entry name" value="VON WILLEBRAND FACTOR A DOMAIN-CONTAINING PROTEIN 5A"/>
    <property type="match status" value="1"/>
</dbReference>
<evidence type="ECO:0000313" key="4">
    <source>
        <dbReference type="EMBL" id="ODB94444.1"/>
    </source>
</evidence>
<dbReference type="InterPro" id="IPR022440">
    <property type="entry name" value="CHP03788"/>
</dbReference>
<dbReference type="Pfam" id="PF13768">
    <property type="entry name" value="VWA_3"/>
    <property type="match status" value="1"/>
</dbReference>
<evidence type="ECO:0000259" key="3">
    <source>
        <dbReference type="PROSITE" id="PS51468"/>
    </source>
</evidence>
<dbReference type="EMBL" id="LVJZ01000004">
    <property type="protein sequence ID" value="ODB94444.1"/>
    <property type="molecule type" value="Genomic_DNA"/>
</dbReference>
<feature type="domain" description="VIT" evidence="3">
    <location>
        <begin position="64"/>
        <end position="192"/>
    </location>
</feature>
<keyword evidence="1" id="KW-0472">Membrane</keyword>
<dbReference type="Gene3D" id="3.40.50.410">
    <property type="entry name" value="von Willebrand factor, type A domain"/>
    <property type="match status" value="1"/>
</dbReference>
<dbReference type="PROSITE" id="PS50234">
    <property type="entry name" value="VWFA"/>
    <property type="match status" value="1"/>
</dbReference>
<dbReference type="CDD" id="cd01461">
    <property type="entry name" value="vWA_interalpha_trypsin_inhibitor"/>
    <property type="match status" value="1"/>
</dbReference>